<dbReference type="Gene3D" id="3.40.50.150">
    <property type="entry name" value="Vaccinia Virus protein VP39"/>
    <property type="match status" value="1"/>
</dbReference>
<feature type="domain" description="Methyltransferase" evidence="3">
    <location>
        <begin position="50"/>
        <end position="140"/>
    </location>
</feature>
<dbReference type="Pfam" id="PF13649">
    <property type="entry name" value="Methyltransf_25"/>
    <property type="match status" value="1"/>
</dbReference>
<accession>A0ABQ3YU29</accession>
<gene>
    <name evidence="4" type="ORF">Adu01nite_23920</name>
</gene>
<dbReference type="Proteomes" id="UP000637628">
    <property type="component" value="Unassembled WGS sequence"/>
</dbReference>
<evidence type="ECO:0000259" key="3">
    <source>
        <dbReference type="Pfam" id="PF13649"/>
    </source>
</evidence>
<dbReference type="SUPFAM" id="SSF53335">
    <property type="entry name" value="S-adenosyl-L-methionine-dependent methyltransferases"/>
    <property type="match status" value="1"/>
</dbReference>
<reference evidence="4 5" key="1">
    <citation type="submission" date="2021-01" db="EMBL/GenBank/DDBJ databases">
        <title>Whole genome shotgun sequence of Actinoplanes durhamensis NBRC 14914.</title>
        <authorList>
            <person name="Komaki H."/>
            <person name="Tamura T."/>
        </authorList>
    </citation>
    <scope>NUCLEOTIDE SEQUENCE [LARGE SCALE GENOMIC DNA]</scope>
    <source>
        <strain evidence="4 5">NBRC 14914</strain>
    </source>
</reference>
<evidence type="ECO:0000313" key="5">
    <source>
        <dbReference type="Proteomes" id="UP000637628"/>
    </source>
</evidence>
<comment type="caution">
    <text evidence="4">The sequence shown here is derived from an EMBL/GenBank/DDBJ whole genome shotgun (WGS) entry which is preliminary data.</text>
</comment>
<protein>
    <submittedName>
        <fullName evidence="4">Methyltransferase</fullName>
    </submittedName>
</protein>
<evidence type="ECO:0000313" key="4">
    <source>
        <dbReference type="EMBL" id="GIE01042.1"/>
    </source>
</evidence>
<evidence type="ECO:0000256" key="2">
    <source>
        <dbReference type="ARBA" id="ARBA00022679"/>
    </source>
</evidence>
<evidence type="ECO:0000256" key="1">
    <source>
        <dbReference type="ARBA" id="ARBA00022603"/>
    </source>
</evidence>
<name>A0ABQ3YU29_9ACTN</name>
<keyword evidence="2" id="KW-0808">Transferase</keyword>
<dbReference type="GO" id="GO:0008168">
    <property type="term" value="F:methyltransferase activity"/>
    <property type="evidence" value="ECO:0007669"/>
    <property type="project" value="UniProtKB-KW"/>
</dbReference>
<organism evidence="4 5">
    <name type="scientific">Paractinoplanes durhamensis</name>
    <dbReference type="NCBI Taxonomy" id="113563"/>
    <lineage>
        <taxon>Bacteria</taxon>
        <taxon>Bacillati</taxon>
        <taxon>Actinomycetota</taxon>
        <taxon>Actinomycetes</taxon>
        <taxon>Micromonosporales</taxon>
        <taxon>Micromonosporaceae</taxon>
        <taxon>Paractinoplanes</taxon>
    </lineage>
</organism>
<dbReference type="PANTHER" id="PTHR43861">
    <property type="entry name" value="TRANS-ACONITATE 2-METHYLTRANSFERASE-RELATED"/>
    <property type="match status" value="1"/>
</dbReference>
<keyword evidence="1 4" id="KW-0489">Methyltransferase</keyword>
<dbReference type="InterPro" id="IPR029063">
    <property type="entry name" value="SAM-dependent_MTases_sf"/>
</dbReference>
<dbReference type="InterPro" id="IPR041698">
    <property type="entry name" value="Methyltransf_25"/>
</dbReference>
<dbReference type="CDD" id="cd02440">
    <property type="entry name" value="AdoMet_MTases"/>
    <property type="match status" value="1"/>
</dbReference>
<proteinExistence type="predicted"/>
<dbReference type="EMBL" id="BOML01000019">
    <property type="protein sequence ID" value="GIE01042.1"/>
    <property type="molecule type" value="Genomic_DNA"/>
</dbReference>
<dbReference type="GO" id="GO:0032259">
    <property type="term" value="P:methylation"/>
    <property type="evidence" value="ECO:0007669"/>
    <property type="project" value="UniProtKB-KW"/>
</dbReference>
<sequence length="203" mass="22011">MRRTVLSEQVRDAYSAMSGPYIELIDDGRRMEAYDLDFIGGYLGGRTGPVLDLGCGPGHLTAYLRSLGLDATGIDMVPEFIAHAEATHPGVPFRLGSMDALDVADGSVAGVLAWYSLIHRPPADLDVVLAELRRVVAPGGMVVAGFFDGERAEPFDHRVITAYRWPVDEFAGRMARAGFTEVQRLQRTTDRPDRLHAALAAAG</sequence>
<keyword evidence="5" id="KW-1185">Reference proteome</keyword>
<dbReference type="PANTHER" id="PTHR43861:SF1">
    <property type="entry name" value="TRANS-ACONITATE 2-METHYLTRANSFERASE"/>
    <property type="match status" value="1"/>
</dbReference>